<dbReference type="PANTHER" id="PTHR47926:SF466">
    <property type="entry name" value="(WILD MALAYSIAN BANANA) HYPOTHETICAL PROTEIN"/>
    <property type="match status" value="1"/>
</dbReference>
<gene>
    <name evidence="1" type="primary">PCMP-H69</name>
    <name evidence="1" type="ORF">KSP40_PGU005790</name>
</gene>
<reference evidence="1 2" key="1">
    <citation type="journal article" date="2022" name="Nat. Plants">
        <title>Genomes of leafy and leafless Platanthera orchids illuminate the evolution of mycoheterotrophy.</title>
        <authorList>
            <person name="Li M.H."/>
            <person name="Liu K.W."/>
            <person name="Li Z."/>
            <person name="Lu H.C."/>
            <person name="Ye Q.L."/>
            <person name="Zhang D."/>
            <person name="Wang J.Y."/>
            <person name="Li Y.F."/>
            <person name="Zhong Z.M."/>
            <person name="Liu X."/>
            <person name="Yu X."/>
            <person name="Liu D.K."/>
            <person name="Tu X.D."/>
            <person name="Liu B."/>
            <person name="Hao Y."/>
            <person name="Liao X.Y."/>
            <person name="Jiang Y.T."/>
            <person name="Sun W.H."/>
            <person name="Chen J."/>
            <person name="Chen Y.Q."/>
            <person name="Ai Y."/>
            <person name="Zhai J.W."/>
            <person name="Wu S.S."/>
            <person name="Zhou Z."/>
            <person name="Hsiao Y.Y."/>
            <person name="Wu W.L."/>
            <person name="Chen Y.Y."/>
            <person name="Lin Y.F."/>
            <person name="Hsu J.L."/>
            <person name="Li C.Y."/>
            <person name="Wang Z.W."/>
            <person name="Zhao X."/>
            <person name="Zhong W.Y."/>
            <person name="Ma X.K."/>
            <person name="Ma L."/>
            <person name="Huang J."/>
            <person name="Chen G.Z."/>
            <person name="Huang M.Z."/>
            <person name="Huang L."/>
            <person name="Peng D.H."/>
            <person name="Luo Y.B."/>
            <person name="Zou S.Q."/>
            <person name="Chen S.P."/>
            <person name="Lan S."/>
            <person name="Tsai W.C."/>
            <person name="Van de Peer Y."/>
            <person name="Liu Z.J."/>
        </authorList>
    </citation>
    <scope>NUCLEOTIDE SEQUENCE [LARGE SCALE GENOMIC DNA]</scope>
    <source>
        <strain evidence="1">Lor288</strain>
    </source>
</reference>
<organism evidence="1 2">
    <name type="scientific">Platanthera guangdongensis</name>
    <dbReference type="NCBI Taxonomy" id="2320717"/>
    <lineage>
        <taxon>Eukaryota</taxon>
        <taxon>Viridiplantae</taxon>
        <taxon>Streptophyta</taxon>
        <taxon>Embryophyta</taxon>
        <taxon>Tracheophyta</taxon>
        <taxon>Spermatophyta</taxon>
        <taxon>Magnoliopsida</taxon>
        <taxon>Liliopsida</taxon>
        <taxon>Asparagales</taxon>
        <taxon>Orchidaceae</taxon>
        <taxon>Orchidoideae</taxon>
        <taxon>Orchideae</taxon>
        <taxon>Orchidinae</taxon>
        <taxon>Platanthera</taxon>
    </lineage>
</organism>
<protein>
    <submittedName>
        <fullName evidence="1">Pentatricopeptide repeat-containing protein</fullName>
    </submittedName>
</protein>
<evidence type="ECO:0000313" key="2">
    <source>
        <dbReference type="Proteomes" id="UP001412067"/>
    </source>
</evidence>
<dbReference type="PANTHER" id="PTHR47926">
    <property type="entry name" value="PENTATRICOPEPTIDE REPEAT-CONTAINING PROTEIN"/>
    <property type="match status" value="1"/>
</dbReference>
<dbReference type="InterPro" id="IPR046960">
    <property type="entry name" value="PPR_At4g14850-like_plant"/>
</dbReference>
<comment type="caution">
    <text evidence="1">The sequence shown here is derived from an EMBL/GenBank/DDBJ whole genome shotgun (WGS) entry which is preliminary data.</text>
</comment>
<dbReference type="InterPro" id="IPR011990">
    <property type="entry name" value="TPR-like_helical_dom_sf"/>
</dbReference>
<evidence type="ECO:0000313" key="1">
    <source>
        <dbReference type="EMBL" id="KAK8963059.1"/>
    </source>
</evidence>
<dbReference type="Proteomes" id="UP001412067">
    <property type="component" value="Unassembled WGS sequence"/>
</dbReference>
<dbReference type="EMBL" id="JBBWWR010000008">
    <property type="protein sequence ID" value="KAK8963059.1"/>
    <property type="molecule type" value="Genomic_DNA"/>
</dbReference>
<proteinExistence type="predicted"/>
<keyword evidence="2" id="KW-1185">Reference proteome</keyword>
<dbReference type="Gene3D" id="1.25.40.10">
    <property type="entry name" value="Tetratricopeptide repeat domain"/>
    <property type="match status" value="1"/>
</dbReference>
<sequence>MMLESSSSHCQKRRCFLYFDHFRLRPVGLDDEALKMFRILYDEGMECNYVTFSSLLTAVAGLASLDYGKQVHGFIIRCQLPFYAATMNSMLYMYAKAAASSTRGEFRPHAREDRD</sequence>
<name>A0ABR2MFV3_9ASPA</name>
<accession>A0ABR2MFV3</accession>